<organism evidence="2 3">
    <name type="scientific">Geodermatophilus aquaeductus</name>
    <dbReference type="NCBI Taxonomy" id="1564161"/>
    <lineage>
        <taxon>Bacteria</taxon>
        <taxon>Bacillati</taxon>
        <taxon>Actinomycetota</taxon>
        <taxon>Actinomycetes</taxon>
        <taxon>Geodermatophilales</taxon>
        <taxon>Geodermatophilaceae</taxon>
        <taxon>Geodermatophilus</taxon>
    </lineage>
</organism>
<dbReference type="SUPFAM" id="SSF110296">
    <property type="entry name" value="Oligoxyloglucan reducing end-specific cellobiohydrolase"/>
    <property type="match status" value="1"/>
</dbReference>
<gene>
    <name evidence="2" type="ORF">SAMN06273567_12037</name>
</gene>
<evidence type="ECO:0000256" key="1">
    <source>
        <dbReference type="SAM" id="MobiDB-lite"/>
    </source>
</evidence>
<dbReference type="CDD" id="cd15482">
    <property type="entry name" value="Sialidase_non-viral"/>
    <property type="match status" value="1"/>
</dbReference>
<dbReference type="Gene3D" id="2.130.10.10">
    <property type="entry name" value="YVTN repeat-like/Quinoprotein amine dehydrogenase"/>
    <property type="match status" value="2"/>
</dbReference>
<proteinExistence type="predicted"/>
<dbReference type="InterPro" id="IPR015943">
    <property type="entry name" value="WD40/YVTN_repeat-like_dom_sf"/>
</dbReference>
<protein>
    <recommendedName>
        <fullName evidence="4">BNR/Asp-box repeat-containing protein</fullName>
    </recommendedName>
</protein>
<dbReference type="EMBL" id="FXTJ01000020">
    <property type="protein sequence ID" value="SMO99908.1"/>
    <property type="molecule type" value="Genomic_DNA"/>
</dbReference>
<dbReference type="InterPro" id="IPR054817">
    <property type="entry name" value="Glycosyl_F510_1955-like"/>
</dbReference>
<evidence type="ECO:0000313" key="2">
    <source>
        <dbReference type="EMBL" id="SMO99908.1"/>
    </source>
</evidence>
<keyword evidence="3" id="KW-1185">Reference proteome</keyword>
<name>A0A521FUQ3_9ACTN</name>
<sequence>MPTAPFARRTTWPVHTADGRRRRGRRYGLLAAGVAGVLTIAGCTSEAPAATVAGEVTLEHVHGLAVDPADGELYAGTHYGVVRVSDDGELTRIADRVRDFMGFTVIGPKHYLASGHPGEGDSGPSNLGLIESTDGGQTWTTLSLEGDADFHALDVAQGVIYGYSGGRLLVSDDKTDWTDRGAASIADLAVDPAQAQRLLLTTEQGVALSEDGGETVTLVPEAPLLQLVAWSSDPAVVVGVAPDGTVHASTDGGRTWEERGQAGGAPEALGVDGDNVYVAVDGAIVSSADGGSSFRDLYRGD</sequence>
<feature type="region of interest" description="Disordered" evidence="1">
    <location>
        <begin position="248"/>
        <end position="267"/>
    </location>
</feature>
<reference evidence="2 3" key="1">
    <citation type="submission" date="2017-05" db="EMBL/GenBank/DDBJ databases">
        <authorList>
            <person name="Varghese N."/>
            <person name="Submissions S."/>
        </authorList>
    </citation>
    <scope>NUCLEOTIDE SEQUENCE [LARGE SCALE GENOMIC DNA]</scope>
    <source>
        <strain evidence="2 3">DSM 46834</strain>
    </source>
</reference>
<accession>A0A521FUQ3</accession>
<dbReference type="NCBIfam" id="NF045728">
    <property type="entry name" value="glycosyl_F510_1955"/>
    <property type="match status" value="1"/>
</dbReference>
<dbReference type="AlphaFoldDB" id="A0A521FUQ3"/>
<evidence type="ECO:0008006" key="4">
    <source>
        <dbReference type="Google" id="ProtNLM"/>
    </source>
</evidence>
<dbReference type="Proteomes" id="UP000317484">
    <property type="component" value="Unassembled WGS sequence"/>
</dbReference>
<evidence type="ECO:0000313" key="3">
    <source>
        <dbReference type="Proteomes" id="UP000317484"/>
    </source>
</evidence>